<dbReference type="InterPro" id="IPR020843">
    <property type="entry name" value="ER"/>
</dbReference>
<gene>
    <name evidence="2" type="ORF">FA13DRAFT_1685915</name>
</gene>
<dbReference type="SMART" id="SM00829">
    <property type="entry name" value="PKS_ER"/>
    <property type="match status" value="1"/>
</dbReference>
<dbReference type="SUPFAM" id="SSF51735">
    <property type="entry name" value="NAD(P)-binding Rossmann-fold domains"/>
    <property type="match status" value="1"/>
</dbReference>
<dbReference type="Gene3D" id="3.90.180.10">
    <property type="entry name" value="Medium-chain alcohol dehydrogenases, catalytic domain"/>
    <property type="match status" value="1"/>
</dbReference>
<dbReference type="PANTHER" id="PTHR45033:SF2">
    <property type="entry name" value="ZINC-TYPE ALCOHOL DEHYDROGENASE-LIKE PROTEIN C1773.06C"/>
    <property type="match status" value="1"/>
</dbReference>
<evidence type="ECO:0000313" key="2">
    <source>
        <dbReference type="EMBL" id="TEB33858.1"/>
    </source>
</evidence>
<keyword evidence="3" id="KW-1185">Reference proteome</keyword>
<dbReference type="PANTHER" id="PTHR45033">
    <property type="match status" value="1"/>
</dbReference>
<dbReference type="OrthoDB" id="9930022at2759"/>
<dbReference type="InterPro" id="IPR013154">
    <property type="entry name" value="ADH-like_N"/>
</dbReference>
<name>A0A4Y7TIU1_COPMI</name>
<sequence length="352" mass="37864">MAYPQKTEQYFLPKVGTYKDLQRRQATVPELGPNEVLVKVHAVSLQYRDLAIAKGQYGAGITENFVPCSDLAGEVVSIGSSVTEWKVGDRVTSNFCTDHIYGDHTNETGKSALGGGQDGVLTQYRVLPSHALVRIPSRFSYIQASTLPCAAVTAYNALHGPVPVKAGDYVLIQGTGGVSIFALQFAVASGAIVIATSSSNEKLKVAEKLGAKYLINYKETPDWDKEVHRITGGVGVDHIVDVGGPSTIHKSLNAVRNGGQINVIGFLWTGPDAPNSDLAGLIFPIIRGAIQIRGIFIGSVEKFRAMNRLIEANPEKTIPVVDKVFPFDQAIEAYSYLESQQHVGKVVVQVSA</sequence>
<proteinExistence type="predicted"/>
<evidence type="ECO:0000313" key="3">
    <source>
        <dbReference type="Proteomes" id="UP000298030"/>
    </source>
</evidence>
<comment type="caution">
    <text evidence="2">The sequence shown here is derived from an EMBL/GenBank/DDBJ whole genome shotgun (WGS) entry which is preliminary data.</text>
</comment>
<organism evidence="2 3">
    <name type="scientific">Coprinellus micaceus</name>
    <name type="common">Glistening ink-cap mushroom</name>
    <name type="synonym">Coprinus micaceus</name>
    <dbReference type="NCBI Taxonomy" id="71717"/>
    <lineage>
        <taxon>Eukaryota</taxon>
        <taxon>Fungi</taxon>
        <taxon>Dikarya</taxon>
        <taxon>Basidiomycota</taxon>
        <taxon>Agaricomycotina</taxon>
        <taxon>Agaricomycetes</taxon>
        <taxon>Agaricomycetidae</taxon>
        <taxon>Agaricales</taxon>
        <taxon>Agaricineae</taxon>
        <taxon>Psathyrellaceae</taxon>
        <taxon>Coprinellus</taxon>
    </lineage>
</organism>
<dbReference type="Pfam" id="PF00107">
    <property type="entry name" value="ADH_zinc_N"/>
    <property type="match status" value="1"/>
</dbReference>
<dbReference type="EMBL" id="QPFP01000011">
    <property type="protein sequence ID" value="TEB33858.1"/>
    <property type="molecule type" value="Genomic_DNA"/>
</dbReference>
<dbReference type="Proteomes" id="UP000298030">
    <property type="component" value="Unassembled WGS sequence"/>
</dbReference>
<dbReference type="Pfam" id="PF08240">
    <property type="entry name" value="ADH_N"/>
    <property type="match status" value="1"/>
</dbReference>
<dbReference type="InterPro" id="IPR013149">
    <property type="entry name" value="ADH-like_C"/>
</dbReference>
<evidence type="ECO:0000259" key="1">
    <source>
        <dbReference type="SMART" id="SM00829"/>
    </source>
</evidence>
<reference evidence="2 3" key="1">
    <citation type="journal article" date="2019" name="Nat. Ecol. Evol.">
        <title>Megaphylogeny resolves global patterns of mushroom evolution.</title>
        <authorList>
            <person name="Varga T."/>
            <person name="Krizsan K."/>
            <person name="Foldi C."/>
            <person name="Dima B."/>
            <person name="Sanchez-Garcia M."/>
            <person name="Sanchez-Ramirez S."/>
            <person name="Szollosi G.J."/>
            <person name="Szarkandi J.G."/>
            <person name="Papp V."/>
            <person name="Albert L."/>
            <person name="Andreopoulos W."/>
            <person name="Angelini C."/>
            <person name="Antonin V."/>
            <person name="Barry K.W."/>
            <person name="Bougher N.L."/>
            <person name="Buchanan P."/>
            <person name="Buyck B."/>
            <person name="Bense V."/>
            <person name="Catcheside P."/>
            <person name="Chovatia M."/>
            <person name="Cooper J."/>
            <person name="Damon W."/>
            <person name="Desjardin D."/>
            <person name="Finy P."/>
            <person name="Geml J."/>
            <person name="Haridas S."/>
            <person name="Hughes K."/>
            <person name="Justo A."/>
            <person name="Karasinski D."/>
            <person name="Kautmanova I."/>
            <person name="Kiss B."/>
            <person name="Kocsube S."/>
            <person name="Kotiranta H."/>
            <person name="LaButti K.M."/>
            <person name="Lechner B.E."/>
            <person name="Liimatainen K."/>
            <person name="Lipzen A."/>
            <person name="Lukacs Z."/>
            <person name="Mihaltcheva S."/>
            <person name="Morgado L.N."/>
            <person name="Niskanen T."/>
            <person name="Noordeloos M.E."/>
            <person name="Ohm R.A."/>
            <person name="Ortiz-Santana B."/>
            <person name="Ovrebo C."/>
            <person name="Racz N."/>
            <person name="Riley R."/>
            <person name="Savchenko A."/>
            <person name="Shiryaev A."/>
            <person name="Soop K."/>
            <person name="Spirin V."/>
            <person name="Szebenyi C."/>
            <person name="Tomsovsky M."/>
            <person name="Tulloss R.E."/>
            <person name="Uehling J."/>
            <person name="Grigoriev I.V."/>
            <person name="Vagvolgyi C."/>
            <person name="Papp T."/>
            <person name="Martin F.M."/>
            <person name="Miettinen O."/>
            <person name="Hibbett D.S."/>
            <person name="Nagy L.G."/>
        </authorList>
    </citation>
    <scope>NUCLEOTIDE SEQUENCE [LARGE SCALE GENOMIC DNA]</scope>
    <source>
        <strain evidence="2 3">FP101781</strain>
    </source>
</reference>
<dbReference type="AlphaFoldDB" id="A0A4Y7TIU1"/>
<dbReference type="GO" id="GO:0016491">
    <property type="term" value="F:oxidoreductase activity"/>
    <property type="evidence" value="ECO:0007669"/>
    <property type="project" value="InterPro"/>
</dbReference>
<dbReference type="SUPFAM" id="SSF50129">
    <property type="entry name" value="GroES-like"/>
    <property type="match status" value="1"/>
</dbReference>
<dbReference type="CDD" id="cd08276">
    <property type="entry name" value="MDR7"/>
    <property type="match status" value="1"/>
</dbReference>
<dbReference type="InterPro" id="IPR052711">
    <property type="entry name" value="Zinc_ADH-like"/>
</dbReference>
<protein>
    <submittedName>
        <fullName evidence="2">Alcohol dehydrogenase superfamily protein</fullName>
    </submittedName>
</protein>
<dbReference type="InterPro" id="IPR036291">
    <property type="entry name" value="NAD(P)-bd_dom_sf"/>
</dbReference>
<dbReference type="Gene3D" id="3.40.50.720">
    <property type="entry name" value="NAD(P)-binding Rossmann-like Domain"/>
    <property type="match status" value="1"/>
</dbReference>
<dbReference type="InterPro" id="IPR011032">
    <property type="entry name" value="GroES-like_sf"/>
</dbReference>
<feature type="domain" description="Enoyl reductase (ER)" evidence="1">
    <location>
        <begin position="16"/>
        <end position="348"/>
    </location>
</feature>
<dbReference type="STRING" id="71717.A0A4Y7TIU1"/>
<accession>A0A4Y7TIU1</accession>